<dbReference type="InterPro" id="IPR006439">
    <property type="entry name" value="HAD-SF_hydro_IA"/>
</dbReference>
<dbReference type="SUPFAM" id="SSF56784">
    <property type="entry name" value="HAD-like"/>
    <property type="match status" value="1"/>
</dbReference>
<reference evidence="2" key="1">
    <citation type="submission" date="2016-07" db="EMBL/GenBank/DDBJ databases">
        <title>Frankia sp. NRRL B-16219 Genome sequencing.</title>
        <authorList>
            <person name="Ghodhbane-Gtari F."/>
            <person name="Swanson E."/>
            <person name="Gueddou A."/>
            <person name="Louati M."/>
            <person name="Nouioui I."/>
            <person name="Hezbri K."/>
            <person name="Abebe-Akele F."/>
            <person name="Simpson S."/>
            <person name="Morris K."/>
            <person name="Thomas K."/>
            <person name="Gtari M."/>
            <person name="Tisa L.S."/>
        </authorList>
    </citation>
    <scope>NUCLEOTIDE SEQUENCE [LARGE SCALE GENOMIC DNA]</scope>
    <source>
        <strain evidence="2">NRRL B-16219</strain>
    </source>
</reference>
<evidence type="ECO:0000313" key="1">
    <source>
        <dbReference type="EMBL" id="OHV21595.1"/>
    </source>
</evidence>
<accession>A0A1S1PL42</accession>
<dbReference type="RefSeq" id="WP_071066287.1">
    <property type="nucleotide sequence ID" value="NZ_JBFLUH010000140.1"/>
</dbReference>
<dbReference type="NCBIfam" id="TIGR01549">
    <property type="entry name" value="HAD-SF-IA-v1"/>
    <property type="match status" value="1"/>
</dbReference>
<dbReference type="EMBL" id="MAXA01000251">
    <property type="protein sequence ID" value="OHV21595.1"/>
    <property type="molecule type" value="Genomic_DNA"/>
</dbReference>
<sequence length="863" mass="93614">MFTDVRLREVWSHLESGGAQALTLDVFDTLLWRMVPEPVHAFITLGHRLADLGQLPSGVTPGEFARLRVFAEHKARLHSHEVRGTHEVRLDEIWQVLVPALPGAGSIGDLMDVELAVERDLCRADLAVVELAELAMTKLGLPVYLLSDTYFSAAQLERLLSRPELAGVPFTQIFTSSDSGISKSDGLFRHMLAASNLQPSRVVHLGDHPVADVESAREHGLVAIHYPKYSGSLKATIELEGLLTGPGDDTPLDAANGDYGMTALRARSLHRADAAAVPPGLRRYWESGATVFGPVFTGFADWAVERTGDHGADHIYCLMREGDFLSRLIADPGADAGVTTSTLWASRQVCALANVFEGSPEELRGFLVRRHAPSVGQLLRQLGVAIDNVAGISSLTDRRLDVPGLLDDTLEALCSDERIRSEIVLTAGRLRDRYVQYLDTQLPDSGRIVLVDLGWGGTIQALLARLLASTGREFDVVGLYMATNAAAGTHRLAGLQIEGYAASGGQPELMANQLMRSPEVLEQLCMPDIGSLVSFDDDGRPVLSIDRTSRTQVAQRTAVQDGILAFQREWLRYRRSETAMPSLSEPGARHASLRTLTRFVSRPTAAEASAFGAWAHDDNFGSDSTEGLLPPELVRRMPYLTPADVEKITMRELYWPAGVAGVANRSLAVISGLAAAAGVPAEEVSPEAAAGPVEVYVDTGTDFVHGQKETAVTRSGRDGMSIVRLRIDGVGVRRVRIDPAGRRGLLRLDWLTISFHLHNAVEPYKVTVTSLDDLAGQQIALVGVRLLQANLLEIVGDDPQIIYTIDFTSQPTLGGTYAIEVEMAFGWLGIRADPLQVRTAGVARTGLPVRAARKIRRELGGLR</sequence>
<organism evidence="1 2">
    <name type="scientific">Parafrankia soli</name>
    <dbReference type="NCBI Taxonomy" id="2599596"/>
    <lineage>
        <taxon>Bacteria</taxon>
        <taxon>Bacillati</taxon>
        <taxon>Actinomycetota</taxon>
        <taxon>Actinomycetes</taxon>
        <taxon>Frankiales</taxon>
        <taxon>Frankiaceae</taxon>
        <taxon>Parafrankia</taxon>
    </lineage>
</organism>
<proteinExistence type="predicted"/>
<dbReference type="AlphaFoldDB" id="A0A1S1PL42"/>
<name>A0A1S1PL42_9ACTN</name>
<protein>
    <submittedName>
        <fullName evidence="1">Haloacid dehalogenase</fullName>
    </submittedName>
</protein>
<gene>
    <name evidence="1" type="ORF">BBK14_26115</name>
</gene>
<dbReference type="InterPro" id="IPR036412">
    <property type="entry name" value="HAD-like_sf"/>
</dbReference>
<dbReference type="OrthoDB" id="9816564at2"/>
<dbReference type="Proteomes" id="UP000179769">
    <property type="component" value="Unassembled WGS sequence"/>
</dbReference>
<keyword evidence="2" id="KW-1185">Reference proteome</keyword>
<evidence type="ECO:0000313" key="2">
    <source>
        <dbReference type="Proteomes" id="UP000179769"/>
    </source>
</evidence>
<dbReference type="InterPro" id="IPR023214">
    <property type="entry name" value="HAD_sf"/>
</dbReference>
<comment type="caution">
    <text evidence="1">The sequence shown here is derived from an EMBL/GenBank/DDBJ whole genome shotgun (WGS) entry which is preliminary data.</text>
</comment>
<dbReference type="Gene3D" id="3.40.50.1000">
    <property type="entry name" value="HAD superfamily/HAD-like"/>
    <property type="match status" value="1"/>
</dbReference>